<name>A0AAV9CIH1_ACOCL</name>
<reference evidence="2" key="1">
    <citation type="journal article" date="2023" name="Nat. Commun.">
        <title>Diploid and tetraploid genomes of Acorus and the evolution of monocots.</title>
        <authorList>
            <person name="Ma L."/>
            <person name="Liu K.W."/>
            <person name="Li Z."/>
            <person name="Hsiao Y.Y."/>
            <person name="Qi Y."/>
            <person name="Fu T."/>
            <person name="Tang G.D."/>
            <person name="Zhang D."/>
            <person name="Sun W.H."/>
            <person name="Liu D.K."/>
            <person name="Li Y."/>
            <person name="Chen G.Z."/>
            <person name="Liu X.D."/>
            <person name="Liao X.Y."/>
            <person name="Jiang Y.T."/>
            <person name="Yu X."/>
            <person name="Hao Y."/>
            <person name="Huang J."/>
            <person name="Zhao X.W."/>
            <person name="Ke S."/>
            <person name="Chen Y.Y."/>
            <person name="Wu W.L."/>
            <person name="Hsu J.L."/>
            <person name="Lin Y.F."/>
            <person name="Huang M.D."/>
            <person name="Li C.Y."/>
            <person name="Huang L."/>
            <person name="Wang Z.W."/>
            <person name="Zhao X."/>
            <person name="Zhong W.Y."/>
            <person name="Peng D.H."/>
            <person name="Ahmad S."/>
            <person name="Lan S."/>
            <person name="Zhang J.S."/>
            <person name="Tsai W.C."/>
            <person name="Van de Peer Y."/>
            <person name="Liu Z.J."/>
        </authorList>
    </citation>
    <scope>NUCLEOTIDE SEQUENCE</scope>
    <source>
        <strain evidence="2">CP</strain>
    </source>
</reference>
<evidence type="ECO:0000313" key="2">
    <source>
        <dbReference type="EMBL" id="KAK1289003.1"/>
    </source>
</evidence>
<keyword evidence="3" id="KW-1185">Reference proteome</keyword>
<feature type="region of interest" description="Disordered" evidence="1">
    <location>
        <begin position="1"/>
        <end position="20"/>
    </location>
</feature>
<proteinExistence type="predicted"/>
<protein>
    <submittedName>
        <fullName evidence="2">Uncharacterized protein</fullName>
    </submittedName>
</protein>
<dbReference type="Proteomes" id="UP001180020">
    <property type="component" value="Unassembled WGS sequence"/>
</dbReference>
<dbReference type="AlphaFoldDB" id="A0AAV9CIH1"/>
<reference evidence="2" key="2">
    <citation type="submission" date="2023-06" db="EMBL/GenBank/DDBJ databases">
        <authorList>
            <person name="Ma L."/>
            <person name="Liu K.-W."/>
            <person name="Li Z."/>
            <person name="Hsiao Y.-Y."/>
            <person name="Qi Y."/>
            <person name="Fu T."/>
            <person name="Tang G."/>
            <person name="Zhang D."/>
            <person name="Sun W.-H."/>
            <person name="Liu D.-K."/>
            <person name="Li Y."/>
            <person name="Chen G.-Z."/>
            <person name="Liu X.-D."/>
            <person name="Liao X.-Y."/>
            <person name="Jiang Y.-T."/>
            <person name="Yu X."/>
            <person name="Hao Y."/>
            <person name="Huang J."/>
            <person name="Zhao X.-W."/>
            <person name="Ke S."/>
            <person name="Chen Y.-Y."/>
            <person name="Wu W.-L."/>
            <person name="Hsu J.-L."/>
            <person name="Lin Y.-F."/>
            <person name="Huang M.-D."/>
            <person name="Li C.-Y."/>
            <person name="Huang L."/>
            <person name="Wang Z.-W."/>
            <person name="Zhao X."/>
            <person name="Zhong W.-Y."/>
            <person name="Peng D.-H."/>
            <person name="Ahmad S."/>
            <person name="Lan S."/>
            <person name="Zhang J.-S."/>
            <person name="Tsai W.-C."/>
            <person name="Van De Peer Y."/>
            <person name="Liu Z.-J."/>
        </authorList>
    </citation>
    <scope>NUCLEOTIDE SEQUENCE</scope>
    <source>
        <strain evidence="2">CP</strain>
        <tissue evidence="2">Leaves</tissue>
    </source>
</reference>
<dbReference type="EMBL" id="JAUJYO010000018">
    <property type="protein sequence ID" value="KAK1289003.1"/>
    <property type="molecule type" value="Genomic_DNA"/>
</dbReference>
<organism evidence="2 3">
    <name type="scientific">Acorus calamus</name>
    <name type="common">Sweet flag</name>
    <dbReference type="NCBI Taxonomy" id="4465"/>
    <lineage>
        <taxon>Eukaryota</taxon>
        <taxon>Viridiplantae</taxon>
        <taxon>Streptophyta</taxon>
        <taxon>Embryophyta</taxon>
        <taxon>Tracheophyta</taxon>
        <taxon>Spermatophyta</taxon>
        <taxon>Magnoliopsida</taxon>
        <taxon>Liliopsida</taxon>
        <taxon>Acoraceae</taxon>
        <taxon>Acorus</taxon>
    </lineage>
</organism>
<evidence type="ECO:0000313" key="3">
    <source>
        <dbReference type="Proteomes" id="UP001180020"/>
    </source>
</evidence>
<sequence>MAQVASKASETHHSTELVLRHTNEIMEEVEIDLWTSSQYLQDDNEQHEVESWE</sequence>
<accession>A0AAV9CIH1</accession>
<feature type="compositionally biased region" description="Basic and acidic residues" evidence="1">
    <location>
        <begin position="9"/>
        <end position="20"/>
    </location>
</feature>
<comment type="caution">
    <text evidence="2">The sequence shown here is derived from an EMBL/GenBank/DDBJ whole genome shotgun (WGS) entry which is preliminary data.</text>
</comment>
<evidence type="ECO:0000256" key="1">
    <source>
        <dbReference type="SAM" id="MobiDB-lite"/>
    </source>
</evidence>
<gene>
    <name evidence="2" type="ORF">QJS10_CPB18g00117</name>
</gene>